<dbReference type="SMART" id="SM00100">
    <property type="entry name" value="cNMP"/>
    <property type="match status" value="1"/>
</dbReference>
<dbReference type="CDD" id="cd00038">
    <property type="entry name" value="CAP_ED"/>
    <property type="match status" value="1"/>
</dbReference>
<dbReference type="Proteomes" id="UP000248689">
    <property type="component" value="Unassembled WGS sequence"/>
</dbReference>
<accession>A0A328C0V2</accession>
<dbReference type="OrthoDB" id="663011at2"/>
<feature type="domain" description="Cyclic nucleotide-binding" evidence="1">
    <location>
        <begin position="13"/>
        <end position="115"/>
    </location>
</feature>
<dbReference type="Gene3D" id="2.60.120.10">
    <property type="entry name" value="Jelly Rolls"/>
    <property type="match status" value="1"/>
</dbReference>
<protein>
    <submittedName>
        <fullName evidence="2">Crp/Fnr family transcriptional regulator</fullName>
    </submittedName>
</protein>
<evidence type="ECO:0000313" key="3">
    <source>
        <dbReference type="Proteomes" id="UP000248689"/>
    </source>
</evidence>
<dbReference type="EMBL" id="PTPX01000001">
    <property type="protein sequence ID" value="RAL19919.1"/>
    <property type="molecule type" value="Genomic_DNA"/>
</dbReference>
<comment type="caution">
    <text evidence="2">The sequence shown here is derived from an EMBL/GenBank/DDBJ whole genome shotgun (WGS) entry which is preliminary data.</text>
</comment>
<evidence type="ECO:0000259" key="1">
    <source>
        <dbReference type="PROSITE" id="PS50042"/>
    </source>
</evidence>
<dbReference type="InterPro" id="IPR014710">
    <property type="entry name" value="RmlC-like_jellyroll"/>
</dbReference>
<dbReference type="InterPro" id="IPR018490">
    <property type="entry name" value="cNMP-bd_dom_sf"/>
</dbReference>
<gene>
    <name evidence="2" type="ORF">C5N92_00670</name>
</gene>
<dbReference type="PROSITE" id="PS50042">
    <property type="entry name" value="CNMP_BINDING_3"/>
    <property type="match status" value="1"/>
</dbReference>
<dbReference type="SUPFAM" id="SSF51206">
    <property type="entry name" value="cAMP-binding domain-like"/>
    <property type="match status" value="1"/>
</dbReference>
<evidence type="ECO:0000313" key="2">
    <source>
        <dbReference type="EMBL" id="RAL19919.1"/>
    </source>
</evidence>
<sequence length="194" mass="22461">MPLTTYLNHVRTLCPLLSEDEIAIFAQGLCVQTLSPKQSLLASGEIPQKVYYIVKGLIKAVYTNDEGEQVNVNFFREGMAVVDYQALRTQSPSRYDFIAIEPCVLIAVPFSHLEQCCLQMPQFERLYRLSLEQALFAYVRRTERFLITKAEQRYLDFMHAEPELFKRLSVSDLSSYLGIQRQSLTRIRKQLLVK</sequence>
<keyword evidence="3" id="KW-1185">Reference proteome</keyword>
<reference evidence="3" key="1">
    <citation type="submission" date="2018-02" db="EMBL/GenBank/DDBJ databases">
        <title>Glaesserella australis sp. nov., isolated from the lungs of pigs.</title>
        <authorList>
            <person name="Turni C."/>
            <person name="Christensen H."/>
        </authorList>
    </citation>
    <scope>NUCLEOTIDE SEQUENCE [LARGE SCALE GENOMIC DNA]</scope>
    <source>
        <strain evidence="3">HS4635</strain>
    </source>
</reference>
<dbReference type="Pfam" id="PF00027">
    <property type="entry name" value="cNMP_binding"/>
    <property type="match status" value="1"/>
</dbReference>
<name>A0A328C0V2_9PAST</name>
<dbReference type="RefSeq" id="WP_111748960.1">
    <property type="nucleotide sequence ID" value="NZ_PTPX01000001.1"/>
</dbReference>
<organism evidence="2 3">
    <name type="scientific">Glaesserella australis</name>
    <dbReference type="NCBI Taxonomy" id="2094024"/>
    <lineage>
        <taxon>Bacteria</taxon>
        <taxon>Pseudomonadati</taxon>
        <taxon>Pseudomonadota</taxon>
        <taxon>Gammaproteobacteria</taxon>
        <taxon>Pasteurellales</taxon>
        <taxon>Pasteurellaceae</taxon>
        <taxon>Glaesserella</taxon>
    </lineage>
</organism>
<dbReference type="AlphaFoldDB" id="A0A328C0V2"/>
<proteinExistence type="predicted"/>
<dbReference type="InterPro" id="IPR000595">
    <property type="entry name" value="cNMP-bd_dom"/>
</dbReference>